<proteinExistence type="predicted"/>
<evidence type="ECO:0000313" key="2">
    <source>
        <dbReference type="EMBL" id="UUO65008.1"/>
    </source>
</evidence>
<dbReference type="EMBL" id="CP028989">
    <property type="protein sequence ID" value="UUO65008.1"/>
    <property type="molecule type" value="Genomic_DNA"/>
</dbReference>
<organism evidence="2 3">
    <name type="scientific">Bradyrhizobium betae</name>
    <dbReference type="NCBI Taxonomy" id="244734"/>
    <lineage>
        <taxon>Bacteria</taxon>
        <taxon>Pseudomonadati</taxon>
        <taxon>Pseudomonadota</taxon>
        <taxon>Alphaproteobacteria</taxon>
        <taxon>Hyphomicrobiales</taxon>
        <taxon>Nitrobacteraceae</taxon>
        <taxon>Bradyrhizobium</taxon>
    </lineage>
</organism>
<dbReference type="AlphaFoldDB" id="A0AAE9SRJ4"/>
<name>A0AAE9SRJ4_9BRAD</name>
<protein>
    <submittedName>
        <fullName evidence="2">Uncharacterized protein</fullName>
    </submittedName>
</protein>
<feature type="region of interest" description="Disordered" evidence="1">
    <location>
        <begin position="1"/>
        <end position="32"/>
    </location>
</feature>
<reference evidence="2" key="1">
    <citation type="submission" date="2018-04" db="EMBL/GenBank/DDBJ databases">
        <title>Genomes of Endosymbiotic and Endophytic Bradyrhizobium Publication status.</title>
        <authorList>
            <person name="Guha S."/>
            <person name="Jorrin B."/>
            <person name="Sarkar M."/>
            <person name="Poole P.S."/>
            <person name="DasGupta M."/>
        </authorList>
    </citation>
    <scope>NUCLEOTIDE SEQUENCE</scope>
    <source>
        <strain evidence="2">WBOS16</strain>
    </source>
</reference>
<evidence type="ECO:0000256" key="1">
    <source>
        <dbReference type="SAM" id="MobiDB-lite"/>
    </source>
</evidence>
<gene>
    <name evidence="2" type="ORF">DCM83_07105</name>
</gene>
<feature type="compositionally biased region" description="Basic and acidic residues" evidence="1">
    <location>
        <begin position="1"/>
        <end position="16"/>
    </location>
</feature>
<accession>A0AAE9SRJ4</accession>
<dbReference type="Proteomes" id="UP001058872">
    <property type="component" value="Chromosome"/>
</dbReference>
<evidence type="ECO:0000313" key="3">
    <source>
        <dbReference type="Proteomes" id="UP001058872"/>
    </source>
</evidence>
<sequence length="71" mass="7709">MGTAPLRRDVIPRESGESSTPRPLRIPHDGLWNTGSPAFAGDDSCGRDDGMANHSHTCTATKIFQIFLRGQ</sequence>